<evidence type="ECO:0000313" key="2">
    <source>
        <dbReference type="Proteomes" id="UP001732700"/>
    </source>
</evidence>
<reference evidence="1" key="1">
    <citation type="submission" date="2021-05" db="EMBL/GenBank/DDBJ databases">
        <authorList>
            <person name="Scholz U."/>
            <person name="Mascher M."/>
            <person name="Fiebig A."/>
        </authorList>
    </citation>
    <scope>NUCLEOTIDE SEQUENCE [LARGE SCALE GENOMIC DNA]</scope>
</reference>
<evidence type="ECO:0000313" key="1">
    <source>
        <dbReference type="EnsemblPlants" id="AVESA.00010b.r2.1AG0010270.1.CDS"/>
    </source>
</evidence>
<name>A0ACD5T8K4_AVESA</name>
<organism evidence="1 2">
    <name type="scientific">Avena sativa</name>
    <name type="common">Oat</name>
    <dbReference type="NCBI Taxonomy" id="4498"/>
    <lineage>
        <taxon>Eukaryota</taxon>
        <taxon>Viridiplantae</taxon>
        <taxon>Streptophyta</taxon>
        <taxon>Embryophyta</taxon>
        <taxon>Tracheophyta</taxon>
        <taxon>Spermatophyta</taxon>
        <taxon>Magnoliopsida</taxon>
        <taxon>Liliopsida</taxon>
        <taxon>Poales</taxon>
        <taxon>Poaceae</taxon>
        <taxon>BOP clade</taxon>
        <taxon>Pooideae</taxon>
        <taxon>Poodae</taxon>
        <taxon>Poeae</taxon>
        <taxon>Poeae Chloroplast Group 1 (Aveneae type)</taxon>
        <taxon>Aveninae</taxon>
        <taxon>Avena</taxon>
    </lineage>
</organism>
<dbReference type="EnsemblPlants" id="AVESA.00010b.r2.1AG0010270.1">
    <property type="protein sequence ID" value="AVESA.00010b.r2.1AG0010270.1.CDS"/>
    <property type="gene ID" value="AVESA.00010b.r2.1AG0010270"/>
</dbReference>
<keyword evidence="2" id="KW-1185">Reference proteome</keyword>
<proteinExistence type="predicted"/>
<accession>A0ACD5T8K4</accession>
<sequence>MASLDQLDSTLALFLLFVLSCIFFFVVVAKGFEEGRSKDGDRTAPPSPPALPVIGNLHQLGSGRYHRTLQALAQSYGPLFLMHLGSMPSLVVSSASMAEAVLRTQDHVFCSRPQPHTARGTLYGCRDIAFSPYGERWRQLRRIAVLHLLSAKRVHSFRALREQEVASFLDRIRAASCFRPEGRVDVTELIVSLTNTVISRAAFGNKLDGMEPRTVLDMMKEVGDLLGTIAVSDVFPRLRWVDWATGLDARVKRTADKLDGILERTLADHERRRNDGEPRDLLDDLLTILKQDGDQGFKLDRIDVKALILDMFLAGTDTTYKTIEWTMAELIKNPSEMEKVQAQVRGVARAQGRVHKEELGKLSMLHAAIKEALRLHPPMPILTPRETIQDTQLHGYDVQAKTRVMINAWAIGRDTNSWENAEEFRPERFLGSRAIDYSGKDPRFIPFGAGRRGCLGIAFGTQLVELALANMIYHFDWKLPHGQDPKSFDVVESGGFSPGLKSALILAIKSL</sequence>
<reference evidence="1" key="2">
    <citation type="submission" date="2025-09" db="UniProtKB">
        <authorList>
            <consortium name="EnsemblPlants"/>
        </authorList>
    </citation>
    <scope>IDENTIFICATION</scope>
</reference>
<protein>
    <submittedName>
        <fullName evidence="1">Uncharacterized protein</fullName>
    </submittedName>
</protein>
<dbReference type="Proteomes" id="UP001732700">
    <property type="component" value="Chromosome 1A"/>
</dbReference>